<dbReference type="Proteomes" id="UP000315938">
    <property type="component" value="Unassembled WGS sequence"/>
</dbReference>
<dbReference type="InterPro" id="IPR006059">
    <property type="entry name" value="SBP"/>
</dbReference>
<dbReference type="RefSeq" id="WP_064212011.1">
    <property type="nucleotide sequence ID" value="NZ_JACAOE010000001.1"/>
</dbReference>
<evidence type="ECO:0000313" key="1">
    <source>
        <dbReference type="EMBL" id="TRY00277.1"/>
    </source>
</evidence>
<dbReference type="PANTHER" id="PTHR43649">
    <property type="entry name" value="ARABINOSE-BINDING PROTEIN-RELATED"/>
    <property type="match status" value="1"/>
</dbReference>
<organism evidence="1 2">
    <name type="scientific">Acholeplasma laidlawii</name>
    <dbReference type="NCBI Taxonomy" id="2148"/>
    <lineage>
        <taxon>Bacteria</taxon>
        <taxon>Bacillati</taxon>
        <taxon>Mycoplasmatota</taxon>
        <taxon>Mollicutes</taxon>
        <taxon>Acholeplasmatales</taxon>
        <taxon>Acholeplasmataceae</taxon>
        <taxon>Acholeplasma</taxon>
    </lineage>
</organism>
<dbReference type="EMBL" id="VKID01000001">
    <property type="protein sequence ID" value="TRY00277.1"/>
    <property type="molecule type" value="Genomic_DNA"/>
</dbReference>
<evidence type="ECO:0000313" key="2">
    <source>
        <dbReference type="Proteomes" id="UP000315938"/>
    </source>
</evidence>
<accession>A0A553IJ88</accession>
<reference evidence="1 2" key="1">
    <citation type="submission" date="2019-07" db="EMBL/GenBank/DDBJ databases">
        <title>Genome sequence of Acholeplasma laidlawii strain with increased resistance to erythromycin.</title>
        <authorList>
            <person name="Medvedeva E.S."/>
            <person name="Baranova N.B."/>
            <person name="Siniagina M.N."/>
            <person name="Mouzykantov A."/>
            <person name="Chernova O.A."/>
            <person name="Chernov V.M."/>
        </authorList>
    </citation>
    <scope>NUCLEOTIDE SEQUENCE [LARGE SCALE GENOMIC DNA]</scope>
    <source>
        <strain evidence="1 2">PG8REry</strain>
    </source>
</reference>
<dbReference type="InterPro" id="IPR050490">
    <property type="entry name" value="Bact_solute-bd_prot1"/>
</dbReference>
<dbReference type="PANTHER" id="PTHR43649:SF27">
    <property type="entry name" value="EXTRACELLULAR SOLUTE-BINDING PROTEIN FAMILY 1"/>
    <property type="match status" value="1"/>
</dbReference>
<name>A0A553IJ88_ACHLA</name>
<dbReference type="Pfam" id="PF13416">
    <property type="entry name" value="SBP_bac_8"/>
    <property type="match status" value="1"/>
</dbReference>
<proteinExistence type="predicted"/>
<dbReference type="SUPFAM" id="SSF53850">
    <property type="entry name" value="Periplasmic binding protein-like II"/>
    <property type="match status" value="1"/>
</dbReference>
<protein>
    <submittedName>
        <fullName evidence="1">Extracellular solute-binding protein</fullName>
    </submittedName>
</protein>
<sequence>MKHLKKIHIILLVLLIAFITFLVTDTLKIAFDTDHLKYNVKLDVESNRDTENDSYVKNYQNYIASNPATYPKDKTILVSAKDFTHIEGNYEIINNFNGVAESVLTNEVGSISLPVDIEEAGFYTIRVNYYAYEGKSSAIERRVFINGVVPFDAAENVLFQRYYGNAAVIYQDYAGNDIRPSQVEKPIWTSKLIGDPLGYITEPFNFYLNSGTNVIKFESLREPLLIDSIVIESVKTLPTYEDVKAQYEANNYEVAKEELQFVQAEDAVRTTSPTLYPLNDRTSSRTMPSDPTLIKLNTIGGTNWDKAGDQITWTFEVPKTGLYEISMRVKQRLANGMVVFRDIYIDGEIPFAEMEGYAFKFSNDWRVQTLGTNEESFLFYLEEGTHELTMEVSLGIYGQLISDLQDVIDNLNKIYREILIYTGPSPDPFRDYELANRIPNLISRFKSELEQAKYIRETLIEVSGNRSEKTGILDTVILQLQDFIKRPRSIQNSLSTYVSNISSLGTLVILLSSQPLEIDYFVLHEPGAKMPQSTPSFFESTWFGFRSFLATFTTDFSAVGRVDTGEVNETIEVWLSIGQDQANILRKLIDETFAPENQIQVDLKLVSGASLLPATLSGRGPDVAIGQADSTPVNYAMRNAVYDLTQFDDFDEIAQRFMPSALVPYEFDGSYYALPEQQIFLMMFYRTDIFEELGLTPPNTWREVVEMIPSLQKHNLEFYLPVPLTQGAAIILPPNPIFSTMFYQNDGQFYIDGDRQAGFNEGNGPKVFEQWSSFYTNYSFPVEANFNNRFRSGQMPIGISYYNTYNVLSVFAPEIRGKWNFVAVPGTEYVDEHGQTQIRRETVSTGTGGIILNQSNKKEESWEFLKWWTSTETQMRFGRELEGILGAAARYPTANIEAMEQLPWTVDELTKLKEQWAWVRGIPEVPGGYMTGRHLDNAFRLVLNEAANPRETIYDYVQMINEELAKKRREFGLD</sequence>
<dbReference type="Gene3D" id="3.40.190.10">
    <property type="entry name" value="Periplasmic binding protein-like II"/>
    <property type="match status" value="1"/>
</dbReference>
<dbReference type="AlphaFoldDB" id="A0A553IJ88"/>
<dbReference type="Gene3D" id="2.60.120.260">
    <property type="entry name" value="Galactose-binding domain-like"/>
    <property type="match status" value="2"/>
</dbReference>
<gene>
    <name evidence="1" type="ORF">FNV44_04310</name>
</gene>
<comment type="caution">
    <text evidence="1">The sequence shown here is derived from an EMBL/GenBank/DDBJ whole genome shotgun (WGS) entry which is preliminary data.</text>
</comment>